<dbReference type="Gramene" id="TraesRN4A0100802300.1">
    <property type="protein sequence ID" value="TraesRN4A0100802300.1"/>
    <property type="gene ID" value="TraesRN4A0100802300"/>
</dbReference>
<reference evidence="2" key="2">
    <citation type="submission" date="2018-10" db="UniProtKB">
        <authorList>
            <consortium name="EnsemblPlants"/>
        </authorList>
    </citation>
    <scope>IDENTIFICATION</scope>
</reference>
<dbReference type="RefSeq" id="XP_044365371.1">
    <property type="nucleotide sequence ID" value="XM_044509436.1"/>
</dbReference>
<evidence type="ECO:0000313" key="2">
    <source>
        <dbReference type="EnsemblPlants" id="TraesCS4A02G312100.1"/>
    </source>
</evidence>
<dbReference type="OrthoDB" id="676503at2759"/>
<proteinExistence type="predicted"/>
<dbReference type="Gramene" id="TraesCS4A02G312100.1">
    <property type="protein sequence ID" value="TraesCS4A02G312100.1"/>
    <property type="gene ID" value="TraesCS4A02G312100"/>
</dbReference>
<sequence length="338" mass="35760">MQQQARARAAAGEDSSSSSLHTVNAAAVVLAAAAQSSTGLGLRPNHHHLHDHDHDLSAAATKKRWWSRLSSTLCFRPHFHAHPRRVIAAAYADDGDTPPRPLAAASHTASASAYVHQAPPAHPVFAFAAPPSSPASSLFQSEAPSPVLLDLHGTAGSSPGMFAVGPYARGPQQLVSPPVLYSALTTEPSTAPRTPPATTGPSSPEVPFARFVDDGGHELLFHHAAYQLRQQGRPLVSPGPEPGSPSSSPRLFRKLHRRSEQGSLLDGHVPVASLCQGADARGIDDDDEEEEEVPDSAGEFVFGNADGRGAAPEEEIVEGKNWHFFPMATGEQHPNKIL</sequence>
<dbReference type="Gramene" id="TraesCS4A03G0780500.1">
    <property type="protein sequence ID" value="TraesCS4A03G0780500.1.CDS"/>
    <property type="gene ID" value="TraesCS4A03G0780500"/>
</dbReference>
<dbReference type="Gramene" id="TraesNOR4A03G02172970.1">
    <property type="protein sequence ID" value="TraesNOR4A03G02172970.1"/>
    <property type="gene ID" value="TraesNOR4A03G02172970"/>
</dbReference>
<dbReference type="Gramene" id="TraesCLE_scaffold_120074_01G000100.1">
    <property type="protein sequence ID" value="TraesCLE_scaffold_120074_01G000100.1"/>
    <property type="gene ID" value="TraesCLE_scaffold_120074_01G000100"/>
</dbReference>
<feature type="region of interest" description="Disordered" evidence="1">
    <location>
        <begin position="185"/>
        <end position="209"/>
    </location>
</feature>
<dbReference type="EnsemblPlants" id="TraesCS4A02G312100.1">
    <property type="protein sequence ID" value="TraesCS4A02G312100.1"/>
    <property type="gene ID" value="TraesCS4A02G312100"/>
</dbReference>
<evidence type="ECO:0000313" key="3">
    <source>
        <dbReference type="Proteomes" id="UP000019116"/>
    </source>
</evidence>
<dbReference type="Gramene" id="TraesROB_scaffold_027952_01G000400.1">
    <property type="protein sequence ID" value="TraesROB_scaffold_027952_01G000400.1"/>
    <property type="gene ID" value="TraesROB_scaffold_027952_01G000400"/>
</dbReference>
<organism evidence="2">
    <name type="scientific">Triticum aestivum</name>
    <name type="common">Wheat</name>
    <dbReference type="NCBI Taxonomy" id="4565"/>
    <lineage>
        <taxon>Eukaryota</taxon>
        <taxon>Viridiplantae</taxon>
        <taxon>Streptophyta</taxon>
        <taxon>Embryophyta</taxon>
        <taxon>Tracheophyta</taxon>
        <taxon>Spermatophyta</taxon>
        <taxon>Magnoliopsida</taxon>
        <taxon>Liliopsida</taxon>
        <taxon>Poales</taxon>
        <taxon>Poaceae</taxon>
        <taxon>BOP clade</taxon>
        <taxon>Pooideae</taxon>
        <taxon>Triticodae</taxon>
        <taxon>Triticeae</taxon>
        <taxon>Triticinae</taxon>
        <taxon>Triticum</taxon>
    </lineage>
</organism>
<protein>
    <submittedName>
        <fullName evidence="2">Uncharacterized protein</fullName>
    </submittedName>
</protein>
<gene>
    <name evidence="2" type="primary">LOC123087432</name>
</gene>
<dbReference type="AlphaFoldDB" id="A0A3B6HY75"/>
<dbReference type="STRING" id="4565.A0A3B6HY75"/>
<evidence type="ECO:0000256" key="1">
    <source>
        <dbReference type="SAM" id="MobiDB-lite"/>
    </source>
</evidence>
<reference evidence="2" key="1">
    <citation type="submission" date="2018-08" db="EMBL/GenBank/DDBJ databases">
        <authorList>
            <person name="Rossello M."/>
        </authorList>
    </citation>
    <scope>NUCLEOTIDE SEQUENCE [LARGE SCALE GENOMIC DNA]</scope>
    <source>
        <strain evidence="2">cv. Chinese Spring</strain>
    </source>
</reference>
<feature type="compositionally biased region" description="Low complexity" evidence="1">
    <location>
        <begin position="185"/>
        <end position="205"/>
    </location>
</feature>
<accession>A0A3B6HY75</accession>
<dbReference type="GeneID" id="123087432"/>
<keyword evidence="3" id="KW-1185">Reference proteome</keyword>
<feature type="region of interest" description="Disordered" evidence="1">
    <location>
        <begin position="281"/>
        <end position="307"/>
    </location>
</feature>
<feature type="compositionally biased region" description="Acidic residues" evidence="1">
    <location>
        <begin position="284"/>
        <end position="294"/>
    </location>
</feature>
<dbReference type="InterPro" id="IPR040420">
    <property type="entry name" value="At1g76660-like"/>
</dbReference>
<name>A0A3B6HY75_WHEAT</name>
<dbReference type="PANTHER" id="PTHR31798:SF5">
    <property type="entry name" value="HYDROXYPROLINE-RICH GLYCOPROTEIN FAMILY PROTEIN"/>
    <property type="match status" value="1"/>
</dbReference>
<dbReference type="KEGG" id="taes:123087432"/>
<dbReference type="Proteomes" id="UP000019116">
    <property type="component" value="Chromosome 4A"/>
</dbReference>
<dbReference type="Gramene" id="TraesJUL4A03G02170760.1">
    <property type="protein sequence ID" value="TraesJUL4A03G02170760.1"/>
    <property type="gene ID" value="TraesJUL4A03G02170760"/>
</dbReference>
<dbReference type="PANTHER" id="PTHR31798">
    <property type="entry name" value="HYDROXYPROLINE-RICH GLYCOPROTEIN-LIKE"/>
    <property type="match status" value="1"/>
</dbReference>